<evidence type="ECO:0000313" key="2">
    <source>
        <dbReference type="EMBL" id="OCA84994.1"/>
    </source>
</evidence>
<comment type="caution">
    <text evidence="2">The sequence shown here is derived from an EMBL/GenBank/DDBJ whole genome shotgun (WGS) entry which is preliminary data.</text>
</comment>
<dbReference type="AlphaFoldDB" id="A0A1B9AM56"/>
<dbReference type="SMART" id="SM00849">
    <property type="entry name" value="Lactamase_B"/>
    <property type="match status" value="1"/>
</dbReference>
<evidence type="ECO:0000313" key="3">
    <source>
        <dbReference type="Proteomes" id="UP000092578"/>
    </source>
</evidence>
<sequence length="256" mass="28738">MKITRLGHAMLNIEYESLNILVDPFYSMNPGSSEEELKQYMESANVALLTHGHFDHTEGLSFIKEVNPKVQVLAQYELALILLNEGFNVMPLNISGTMKAAETTVQMTMVPAMHTSSYQEIHGNPTYAGVSCGFILESDQEETVYISGDTGLTVEMKIIQDLYEPKVAILSCSDILTMGAREAEYAIRHLLDVHTVIPVHNFPTEEEAKRREVLDGLKQSFPIVPMMVRHDVDLKERLKDHKTNVKIVGFGESLEL</sequence>
<name>A0A1B9AM56_9BACI</name>
<dbReference type="Gene3D" id="3.60.15.10">
    <property type="entry name" value="Ribonuclease Z/Hydroxyacylglutathione hydrolase-like"/>
    <property type="match status" value="1"/>
</dbReference>
<dbReference type="InterPro" id="IPR001279">
    <property type="entry name" value="Metallo-B-lactamas"/>
</dbReference>
<accession>A0A1B9AM56</accession>
<organism evidence="2 3">
    <name type="scientific">Pseudobacillus wudalianchiensis</name>
    <dbReference type="NCBI Taxonomy" id="1743143"/>
    <lineage>
        <taxon>Bacteria</taxon>
        <taxon>Bacillati</taxon>
        <taxon>Bacillota</taxon>
        <taxon>Bacilli</taxon>
        <taxon>Bacillales</taxon>
        <taxon>Bacillaceae</taxon>
        <taxon>Pseudobacillus</taxon>
    </lineage>
</organism>
<dbReference type="EMBL" id="MAYT01000027">
    <property type="protein sequence ID" value="OCA84994.1"/>
    <property type="molecule type" value="Genomic_DNA"/>
</dbReference>
<gene>
    <name evidence="2" type="ORF">A8F95_09825</name>
</gene>
<dbReference type="InterPro" id="IPR036866">
    <property type="entry name" value="RibonucZ/Hydroxyglut_hydro"/>
</dbReference>
<dbReference type="Pfam" id="PF12706">
    <property type="entry name" value="Lactamase_B_2"/>
    <property type="match status" value="1"/>
</dbReference>
<dbReference type="RefSeq" id="WP_065410967.1">
    <property type="nucleotide sequence ID" value="NZ_MAYT01000027.1"/>
</dbReference>
<dbReference type="PANTHER" id="PTHR43546">
    <property type="entry name" value="UPF0173 METAL-DEPENDENT HYDROLASE MJ1163-RELATED"/>
    <property type="match status" value="1"/>
</dbReference>
<dbReference type="InterPro" id="IPR050114">
    <property type="entry name" value="UPF0173_UPF0282_UlaG_hydrolase"/>
</dbReference>
<proteinExistence type="predicted"/>
<reference evidence="3" key="1">
    <citation type="submission" date="2016-05" db="EMBL/GenBank/DDBJ databases">
        <authorList>
            <person name="Liu B."/>
            <person name="Wang J."/>
            <person name="Zhu Y."/>
            <person name="Liu G."/>
            <person name="Chen Q."/>
            <person name="Chen Z."/>
            <person name="Lan J."/>
            <person name="Che J."/>
            <person name="Ge C."/>
            <person name="Shi H."/>
            <person name="Pan Z."/>
            <person name="Liu X."/>
        </authorList>
    </citation>
    <scope>NUCLEOTIDE SEQUENCE [LARGE SCALE GENOMIC DNA]</scope>
    <source>
        <strain evidence="3">FJAT-27215</strain>
    </source>
</reference>
<dbReference type="PANTHER" id="PTHR43546:SF3">
    <property type="entry name" value="UPF0173 METAL-DEPENDENT HYDROLASE MJ1163"/>
    <property type="match status" value="1"/>
</dbReference>
<dbReference type="NCBIfam" id="NF001911">
    <property type="entry name" value="PRK00685.1"/>
    <property type="match status" value="1"/>
</dbReference>
<dbReference type="Proteomes" id="UP000092578">
    <property type="component" value="Unassembled WGS sequence"/>
</dbReference>
<dbReference type="SUPFAM" id="SSF56281">
    <property type="entry name" value="Metallo-hydrolase/oxidoreductase"/>
    <property type="match status" value="1"/>
</dbReference>
<keyword evidence="3" id="KW-1185">Reference proteome</keyword>
<evidence type="ECO:0000259" key="1">
    <source>
        <dbReference type="SMART" id="SM00849"/>
    </source>
</evidence>
<protein>
    <recommendedName>
        <fullName evidence="1">Metallo-beta-lactamase domain-containing protein</fullName>
    </recommendedName>
</protein>
<feature type="domain" description="Metallo-beta-lactamase" evidence="1">
    <location>
        <begin position="7"/>
        <end position="200"/>
    </location>
</feature>